<dbReference type="KEGG" id="pei:H9L10_10200"/>
<evidence type="ECO:0000259" key="1">
    <source>
        <dbReference type="Pfam" id="PF01636"/>
    </source>
</evidence>
<dbReference type="RefSeq" id="WP_166100004.1">
    <property type="nucleotide sequence ID" value="NZ_BMMY01000003.1"/>
</dbReference>
<name>A0A7G9QZA0_9MICO</name>
<evidence type="ECO:0000313" key="2">
    <source>
        <dbReference type="EMBL" id="QNN48675.1"/>
    </source>
</evidence>
<keyword evidence="2" id="KW-0808">Transferase</keyword>
<dbReference type="GO" id="GO:0016740">
    <property type="term" value="F:transferase activity"/>
    <property type="evidence" value="ECO:0007669"/>
    <property type="project" value="UniProtKB-KW"/>
</dbReference>
<reference evidence="2 3" key="1">
    <citation type="submission" date="2020-08" db="EMBL/GenBank/DDBJ databases">
        <title>Genome sequence of Phycicoccus endophyticus JCM 31784T.</title>
        <authorList>
            <person name="Hyun D.-W."/>
            <person name="Bae J.-W."/>
        </authorList>
    </citation>
    <scope>NUCLEOTIDE SEQUENCE [LARGE SCALE GENOMIC DNA]</scope>
    <source>
        <strain evidence="2 3">JCM 31784</strain>
    </source>
</reference>
<protein>
    <submittedName>
        <fullName evidence="2">Phosphotransferase</fullName>
    </submittedName>
</protein>
<proteinExistence type="predicted"/>
<keyword evidence="3" id="KW-1185">Reference proteome</keyword>
<dbReference type="SUPFAM" id="SSF56112">
    <property type="entry name" value="Protein kinase-like (PK-like)"/>
    <property type="match status" value="1"/>
</dbReference>
<gene>
    <name evidence="2" type="ORF">H9L10_10200</name>
</gene>
<dbReference type="EMBL" id="CP060712">
    <property type="protein sequence ID" value="QNN48675.1"/>
    <property type="molecule type" value="Genomic_DNA"/>
</dbReference>
<accession>A0A7G9QZA0</accession>
<sequence>MRDLPALWRSDGWRAGLEAWLRPALEAAGRTPTGPLVQERIRFWSTVLRVDTDGGTVWVKENAPSQAFEAGLVSRAARLSPQRLPPVLAVDTTRGWLATADLGAPLGAGADLSESAWAELVAAWGDLQRTLVPHADAVLASGVPPMPEEEAPDWAAAFAEELAGLPREDPRRLEDAERRHVEGGLAMLGRAADELVASGLPATLQHNDLHLDNALRAPGGSMAFIDLGDAVWAHPLTALRAPLWALEARGRGSVAAPERVLDAALEPWTDHLPRRGLRALLPAADRVSALHRSVSWRRLLDDVPLAAVDPAHRRAAVSWLLVATAADPAGQAASA</sequence>
<dbReference type="Proteomes" id="UP000515976">
    <property type="component" value="Chromosome"/>
</dbReference>
<feature type="domain" description="Aminoglycoside phosphotransferase" evidence="1">
    <location>
        <begin position="55"/>
        <end position="237"/>
    </location>
</feature>
<dbReference type="AlphaFoldDB" id="A0A7G9QZA0"/>
<dbReference type="InterPro" id="IPR011009">
    <property type="entry name" value="Kinase-like_dom_sf"/>
</dbReference>
<dbReference type="InterPro" id="IPR002575">
    <property type="entry name" value="Aminoglycoside_PTrfase"/>
</dbReference>
<dbReference type="Pfam" id="PF01636">
    <property type="entry name" value="APH"/>
    <property type="match status" value="1"/>
</dbReference>
<evidence type="ECO:0000313" key="3">
    <source>
        <dbReference type="Proteomes" id="UP000515976"/>
    </source>
</evidence>
<organism evidence="2 3">
    <name type="scientific">Phycicoccus endophyticus</name>
    <dbReference type="NCBI Taxonomy" id="1690220"/>
    <lineage>
        <taxon>Bacteria</taxon>
        <taxon>Bacillati</taxon>
        <taxon>Actinomycetota</taxon>
        <taxon>Actinomycetes</taxon>
        <taxon>Micrococcales</taxon>
        <taxon>Intrasporangiaceae</taxon>
        <taxon>Phycicoccus</taxon>
    </lineage>
</organism>